<dbReference type="FunFam" id="1.10.287.3700:FF:000001">
    <property type="entry name" value="PAN2-PAN3 deadenylation complex subunit PAN3"/>
    <property type="match status" value="1"/>
</dbReference>
<feature type="compositionally biased region" description="Polar residues" evidence="10">
    <location>
        <begin position="86"/>
        <end position="96"/>
    </location>
</feature>
<dbReference type="FunFam" id="1.20.5.5160:FF:000002">
    <property type="entry name" value="PAN2-PAN3 deadenylation complex subunit PAN3"/>
    <property type="match status" value="1"/>
</dbReference>
<comment type="subunit">
    <text evidence="8">Homodimer. Forms a heterotrimer with a catalytic subunit PAN2 to form the poly(A)-nuclease (PAN) deadenylation complex. Interacts (via PAM-2 motif) with poly(A)-binding protein PAB1 (via PABC domain), conferring substrate specificity of the enzyme complex.</text>
</comment>
<feature type="compositionally biased region" description="Basic and acidic residues" evidence="10">
    <location>
        <begin position="12"/>
        <end position="27"/>
    </location>
</feature>
<dbReference type="SUPFAM" id="SSF56112">
    <property type="entry name" value="Protein kinase-like (PK-like)"/>
    <property type="match status" value="1"/>
</dbReference>
<evidence type="ECO:0000256" key="3">
    <source>
        <dbReference type="ARBA" id="ARBA00022664"/>
    </source>
</evidence>
<dbReference type="Gene3D" id="1.10.287.3700">
    <property type="match status" value="1"/>
</dbReference>
<comment type="domain">
    <text evidence="8">The N-terminal zinc finger binds to poly(A) RNA.</text>
</comment>
<evidence type="ECO:0000256" key="5">
    <source>
        <dbReference type="ARBA" id="ARBA00022771"/>
    </source>
</evidence>
<accession>A0A9P4NY81</accession>
<evidence type="ECO:0000256" key="6">
    <source>
        <dbReference type="ARBA" id="ARBA00022840"/>
    </source>
</evidence>
<dbReference type="EMBL" id="MU007020">
    <property type="protein sequence ID" value="KAF2433458.1"/>
    <property type="molecule type" value="Genomic_DNA"/>
</dbReference>
<dbReference type="GO" id="GO:0006397">
    <property type="term" value="P:mRNA processing"/>
    <property type="evidence" value="ECO:0007669"/>
    <property type="project" value="UniProtKB-KW"/>
</dbReference>
<evidence type="ECO:0000256" key="7">
    <source>
        <dbReference type="ARBA" id="ARBA00023054"/>
    </source>
</evidence>
<dbReference type="GO" id="GO:0005524">
    <property type="term" value="F:ATP binding"/>
    <property type="evidence" value="ECO:0007669"/>
    <property type="project" value="UniProtKB-UniRule"/>
</dbReference>
<keyword evidence="5 9" id="KW-0863">Zinc-finger</keyword>
<protein>
    <recommendedName>
        <fullName evidence="8">PAN2-PAN3 deadenylation complex subunit PAN3</fullName>
    </recommendedName>
    <alternativeName>
        <fullName evidence="8">PAB1P-dependent poly(A)-specific ribonuclease</fullName>
    </alternativeName>
    <alternativeName>
        <fullName evidence="8">Poly(A)-nuclease deadenylation complex subunit 3</fullName>
        <shortName evidence="8">PAN deadenylation complex subunit 3</shortName>
    </alternativeName>
</protein>
<dbReference type="InterPro" id="IPR030844">
    <property type="entry name" value="PAN3"/>
</dbReference>
<feature type="domain" description="C3H1-type" evidence="11">
    <location>
        <begin position="27"/>
        <end position="56"/>
    </location>
</feature>
<dbReference type="HAMAP" id="MF_03181">
    <property type="entry name" value="PAN3"/>
    <property type="match status" value="1"/>
</dbReference>
<evidence type="ECO:0000256" key="10">
    <source>
        <dbReference type="SAM" id="MobiDB-lite"/>
    </source>
</evidence>
<feature type="binding site" evidence="8">
    <location>
        <position position="307"/>
    </location>
    <ligand>
        <name>ATP</name>
        <dbReference type="ChEBI" id="CHEBI:30616"/>
    </ligand>
</feature>
<dbReference type="InterPro" id="IPR000571">
    <property type="entry name" value="Znf_CCCH"/>
</dbReference>
<comment type="caution">
    <text evidence="12">The sequence shown here is derived from an EMBL/GenBank/DDBJ whole genome shotgun (WGS) entry which is preliminary data.</text>
</comment>
<comment type="function">
    <text evidence="8">Regulatory subunit of the poly(A)-nuclease (PAN) deadenylation complex, one of two cytoplasmic mRNA deadenylases involved in mRNA turnover. PAN specifically shortens poly(A) tails of RNA and the activity is stimulated by poly(A)-binding protein PAB1. PAN deadenylation is followed by rapid degradation of the shortened mRNA tails by the CCR4-NOT complex. Deadenylated mRNAs are then degraded by two alternative mechanisms, namely exosome-mediated 3'-5' exonucleolytic degradation, or deadenlyation-dependent mRNA decaping and subsequent 5'-3' exonucleolytic degradation by XRN1. May also be involved in post-transcriptional maturation of mRNA poly(A) tails. PAN3 acts as a positive regulator for PAN activity, recruiting the catalytic subunit PAN2 to mRNA via its interaction with RNA and with PAB1.</text>
</comment>
<comment type="domain">
    <text evidence="8">Contains a pseudokinase domain. The protein kinase domain is predicted to be catalytically inactive because some of the residues important for catalytic activity are substituted and it lacks the equivalent of the binding site for a peptide substrate. However, it has retained an ATP-binding site and ATP-binding is required for mRNA degradation, stimulating the activity of the PAN2 nuclease in vitro. The nucleotide-binding site is juxtaposed to the RNase active site of PAN2 in the complex and may actually bind nucleosides of a poly(A) RNA rather than ATP, feeding the poly(A)-tail to the active site of the deadenylase and thus increasing the efficiency with which this distributive enzyme degrades oligo(A) RNAs.</text>
</comment>
<keyword evidence="2 8" id="KW-0963">Cytoplasm</keyword>
<dbReference type="Gene3D" id="6.10.250.3160">
    <property type="match status" value="1"/>
</dbReference>
<dbReference type="Pfam" id="PF18101">
    <property type="entry name" value="Pan3_CK"/>
    <property type="match status" value="1"/>
</dbReference>
<dbReference type="InterPro" id="IPR041332">
    <property type="entry name" value="Pan3_CK"/>
</dbReference>
<keyword evidence="9" id="KW-0862">Zinc</keyword>
<feature type="zinc finger region" description="C3H1-type" evidence="9">
    <location>
        <begin position="27"/>
        <end position="56"/>
    </location>
</feature>
<keyword evidence="9" id="KW-0479">Metal-binding</keyword>
<dbReference type="GO" id="GO:0031251">
    <property type="term" value="C:PAN complex"/>
    <property type="evidence" value="ECO:0007669"/>
    <property type="project" value="UniProtKB-UniRule"/>
</dbReference>
<evidence type="ECO:0000256" key="2">
    <source>
        <dbReference type="ARBA" id="ARBA00022490"/>
    </source>
</evidence>
<sequence length="662" mass="73592">MATSSLGSSPGDARREAVSPRPKGRENARNTLCRNIGIYGHCRFQDDTCLYYHPPDQLKSGKPNSGQPYTNSARLNVDSPSFKPLQPTSNGLSAARSTISPKSANAAPFTPKTNPATLQPPSSTFSAPAQQSWQPHYQDFVPGGYETGQGMSHTDQHNATNMINTYDAFALGSNMGISNPQAQPTINPYAQDQTALANAYYQTAHTFAQPAQYHNYAPLGPHRDNLLQYQRTAHDLFIPDKLREDLQKKAEASWQTLPNSTLPATVDHYHSLVPLDTTNIRSTTIFGYVTWTYKAMSSKDAKWYTLRRLEGYKLTNEKAIQSHRPWKRIDNGNIVTVHEAFTTRDFGDSSLIVVTGYHPNSKTMSETYITTSTTQRFPGRQAALQPIPEPVLWSYIVQFACALKTIHMHGLAVRALYPSKVLITSKNRIRINGHAILDIVKYDAAVPLEDQQQEDLIQFGYLILSITSNTQLPSNSPASIQKAFDHISRVYAPKVKDVVDWLLNPQLTDGAGTSSGKSIDGLLGYISAEMANTLDSQLHASDILTSTLMGELENGRLVRLMAKLGLINERPEYEHNNRWSETGERYQLGLFRDYVFHAVDEQGKPVTDLGHIVTCLNKLDAGSAETVQLVSRDEQNVFVVSYKDLKKGIEASFNELSRGRGR</sequence>
<dbReference type="GO" id="GO:0000932">
    <property type="term" value="C:P-body"/>
    <property type="evidence" value="ECO:0007669"/>
    <property type="project" value="TreeGrafter"/>
</dbReference>
<evidence type="ECO:0000256" key="1">
    <source>
        <dbReference type="ARBA" id="ARBA00004496"/>
    </source>
</evidence>
<comment type="subcellular location">
    <subcellularLocation>
        <location evidence="1 8">Cytoplasm</location>
    </subcellularLocation>
</comment>
<keyword evidence="13" id="KW-1185">Reference proteome</keyword>
<keyword evidence="6 8" id="KW-0067">ATP-binding</keyword>
<feature type="coiled-coil region" evidence="8">
    <location>
        <begin position="528"/>
        <end position="566"/>
    </location>
</feature>
<comment type="domain">
    <text evidence="8">The pseudokinase domain, the coiled-coil (CC), and C-terminal knob domain (CK) form a structural unit (PKC) that forms an extensive high-affinity interaction surface for PAN2.</text>
</comment>
<dbReference type="Gene3D" id="1.20.5.5160">
    <property type="match status" value="1"/>
</dbReference>
<dbReference type="Proteomes" id="UP000800235">
    <property type="component" value="Unassembled WGS sequence"/>
</dbReference>
<evidence type="ECO:0000256" key="8">
    <source>
        <dbReference type="HAMAP-Rule" id="MF_03181"/>
    </source>
</evidence>
<feature type="region of interest" description="Knob domain" evidence="8">
    <location>
        <begin position="567"/>
        <end position="662"/>
    </location>
</feature>
<dbReference type="PANTHER" id="PTHR12272">
    <property type="entry name" value="DEADENYLATION COMPLEX SUBUNIT PAN3"/>
    <property type="match status" value="1"/>
</dbReference>
<keyword evidence="4 8" id="KW-0547">Nucleotide-binding</keyword>
<dbReference type="Pfam" id="PF25586">
    <property type="entry name" value="zf-CCCH_PAN3"/>
    <property type="match status" value="1"/>
</dbReference>
<reference evidence="12" key="1">
    <citation type="journal article" date="2020" name="Stud. Mycol.">
        <title>101 Dothideomycetes genomes: a test case for predicting lifestyles and emergence of pathogens.</title>
        <authorList>
            <person name="Haridas S."/>
            <person name="Albert R."/>
            <person name="Binder M."/>
            <person name="Bloem J."/>
            <person name="Labutti K."/>
            <person name="Salamov A."/>
            <person name="Andreopoulos B."/>
            <person name="Baker S."/>
            <person name="Barry K."/>
            <person name="Bills G."/>
            <person name="Bluhm B."/>
            <person name="Cannon C."/>
            <person name="Castanera R."/>
            <person name="Culley D."/>
            <person name="Daum C."/>
            <person name="Ezra D."/>
            <person name="Gonzalez J."/>
            <person name="Henrissat B."/>
            <person name="Kuo A."/>
            <person name="Liang C."/>
            <person name="Lipzen A."/>
            <person name="Lutzoni F."/>
            <person name="Magnuson J."/>
            <person name="Mondo S."/>
            <person name="Nolan M."/>
            <person name="Ohm R."/>
            <person name="Pangilinan J."/>
            <person name="Park H.-J."/>
            <person name="Ramirez L."/>
            <person name="Alfaro M."/>
            <person name="Sun H."/>
            <person name="Tritt A."/>
            <person name="Yoshinaga Y."/>
            <person name="Zwiers L.-H."/>
            <person name="Turgeon B."/>
            <person name="Goodwin S."/>
            <person name="Spatafora J."/>
            <person name="Crous P."/>
            <person name="Grigoriev I."/>
        </authorList>
    </citation>
    <scope>NUCLEOTIDE SEQUENCE</scope>
    <source>
        <strain evidence="12">CBS 130266</strain>
    </source>
</reference>
<evidence type="ECO:0000256" key="4">
    <source>
        <dbReference type="ARBA" id="ARBA00022741"/>
    </source>
</evidence>
<dbReference type="AlphaFoldDB" id="A0A9P4NY81"/>
<feature type="binding site" evidence="8">
    <location>
        <begin position="419"/>
        <end position="420"/>
    </location>
    <ligand>
        <name>ATP</name>
        <dbReference type="ChEBI" id="CHEBI:30616"/>
    </ligand>
</feature>
<dbReference type="OrthoDB" id="204958at2759"/>
<dbReference type="PROSITE" id="PS50103">
    <property type="entry name" value="ZF_C3H1"/>
    <property type="match status" value="1"/>
</dbReference>
<proteinExistence type="inferred from homology"/>
<evidence type="ECO:0000259" key="11">
    <source>
        <dbReference type="PROSITE" id="PS50103"/>
    </source>
</evidence>
<comment type="similarity">
    <text evidence="8">Belongs to the protein kinase superfamily. PAN3 family.</text>
</comment>
<feature type="region of interest" description="Disordered" evidence="10">
    <location>
        <begin position="1"/>
        <end position="27"/>
    </location>
</feature>
<evidence type="ECO:0000313" key="12">
    <source>
        <dbReference type="EMBL" id="KAF2433458.1"/>
    </source>
</evidence>
<dbReference type="GO" id="GO:0000289">
    <property type="term" value="P:nuclear-transcribed mRNA poly(A) tail shortening"/>
    <property type="evidence" value="ECO:0007669"/>
    <property type="project" value="UniProtKB-UniRule"/>
</dbReference>
<name>A0A9P4NY81_9PEZI</name>
<evidence type="ECO:0000256" key="9">
    <source>
        <dbReference type="PROSITE-ProRule" id="PRU00723"/>
    </source>
</evidence>
<dbReference type="GO" id="GO:0008270">
    <property type="term" value="F:zinc ion binding"/>
    <property type="evidence" value="ECO:0007669"/>
    <property type="project" value="UniProtKB-KW"/>
</dbReference>
<keyword evidence="7 8" id="KW-0175">Coiled coil</keyword>
<feature type="compositionally biased region" description="Polar residues" evidence="10">
    <location>
        <begin position="62"/>
        <end position="74"/>
    </location>
</feature>
<dbReference type="GO" id="GO:0008143">
    <property type="term" value="F:poly(A) binding"/>
    <property type="evidence" value="ECO:0007669"/>
    <property type="project" value="TreeGrafter"/>
</dbReference>
<feature type="region of interest" description="Disordered" evidence="10">
    <location>
        <begin position="59"/>
        <end position="96"/>
    </location>
</feature>
<keyword evidence="3 8" id="KW-0507">mRNA processing</keyword>
<organism evidence="12 13">
    <name type="scientific">Tothia fuscella</name>
    <dbReference type="NCBI Taxonomy" id="1048955"/>
    <lineage>
        <taxon>Eukaryota</taxon>
        <taxon>Fungi</taxon>
        <taxon>Dikarya</taxon>
        <taxon>Ascomycota</taxon>
        <taxon>Pezizomycotina</taxon>
        <taxon>Dothideomycetes</taxon>
        <taxon>Pleosporomycetidae</taxon>
        <taxon>Venturiales</taxon>
        <taxon>Cylindrosympodiaceae</taxon>
        <taxon>Tothia</taxon>
    </lineage>
</organism>
<gene>
    <name evidence="8" type="primary">PAN3</name>
    <name evidence="12" type="ORF">EJ08DRAFT_583666</name>
</gene>
<dbReference type="Gene3D" id="1.10.510.10">
    <property type="entry name" value="Transferase(Phosphotransferase) domain 1"/>
    <property type="match status" value="1"/>
</dbReference>
<dbReference type="InterPro" id="IPR011009">
    <property type="entry name" value="Kinase-like_dom_sf"/>
</dbReference>
<evidence type="ECO:0000313" key="13">
    <source>
        <dbReference type="Proteomes" id="UP000800235"/>
    </source>
</evidence>
<dbReference type="PANTHER" id="PTHR12272:SF11">
    <property type="entry name" value="PAN2-PAN3 DEADENYLATION COMPLEX SUBUNIT PAN3"/>
    <property type="match status" value="1"/>
</dbReference>
<comment type="caution">
    <text evidence="8">Lacks conserved residue(s) required for the propagation of feature annotation.</text>
</comment>